<evidence type="ECO:0000259" key="3">
    <source>
        <dbReference type="Pfam" id="PF00125"/>
    </source>
</evidence>
<dbReference type="Proteomes" id="UP000053097">
    <property type="component" value="Unassembled WGS sequence"/>
</dbReference>
<dbReference type="OMA" id="RNDMILM"/>
<dbReference type="InterPro" id="IPR000164">
    <property type="entry name" value="Histone_H3/CENP-A"/>
</dbReference>
<dbReference type="GO" id="GO:0030527">
    <property type="term" value="F:structural constituent of chromatin"/>
    <property type="evidence" value="ECO:0007669"/>
    <property type="project" value="InterPro"/>
</dbReference>
<evidence type="ECO:0000313" key="5">
    <source>
        <dbReference type="EMBL" id="RLU17923.1"/>
    </source>
</evidence>
<proteinExistence type="inferred from homology"/>
<comment type="similarity">
    <text evidence="1">Belongs to the histone H3 family.</text>
</comment>
<dbReference type="InterPro" id="IPR009072">
    <property type="entry name" value="Histone-fold"/>
</dbReference>
<feature type="compositionally biased region" description="Basic and acidic residues" evidence="2">
    <location>
        <begin position="13"/>
        <end position="26"/>
    </location>
</feature>
<evidence type="ECO:0000256" key="1">
    <source>
        <dbReference type="ARBA" id="ARBA00010343"/>
    </source>
</evidence>
<dbReference type="CDD" id="cd22911">
    <property type="entry name" value="HFD_H3"/>
    <property type="match status" value="1"/>
</dbReference>
<sequence>MVRRKREPTSFSERMRNEKGKRSEKRTTVLVDKRKRKSRVLQEIKHLRKTTHFLIPKMPFARVVREIFLEIFPRQDIRRIQATALEALQEATEMYIVQFFEDSVLLALHAKRVTLMRNDMILMRRLRGRDDIINR</sequence>
<dbReference type="PRINTS" id="PR00622">
    <property type="entry name" value="HISTONEH3"/>
</dbReference>
<dbReference type="EMBL" id="QOIP01000010">
    <property type="protein sequence ID" value="RLU17923.1"/>
    <property type="molecule type" value="Genomic_DNA"/>
</dbReference>
<dbReference type="Proteomes" id="UP000279307">
    <property type="component" value="Chromosome 10"/>
</dbReference>
<keyword evidence="6" id="KW-1185">Reference proteome</keyword>
<dbReference type="Gene3D" id="1.10.20.10">
    <property type="entry name" value="Histone, subunit A"/>
    <property type="match status" value="1"/>
</dbReference>
<organism evidence="4 6">
    <name type="scientific">Ooceraea biroi</name>
    <name type="common">Clonal raider ant</name>
    <name type="synonym">Cerapachys biroi</name>
    <dbReference type="NCBI Taxonomy" id="2015173"/>
    <lineage>
        <taxon>Eukaryota</taxon>
        <taxon>Metazoa</taxon>
        <taxon>Ecdysozoa</taxon>
        <taxon>Arthropoda</taxon>
        <taxon>Hexapoda</taxon>
        <taxon>Insecta</taxon>
        <taxon>Pterygota</taxon>
        <taxon>Neoptera</taxon>
        <taxon>Endopterygota</taxon>
        <taxon>Hymenoptera</taxon>
        <taxon>Apocrita</taxon>
        <taxon>Aculeata</taxon>
        <taxon>Formicoidea</taxon>
        <taxon>Formicidae</taxon>
        <taxon>Dorylinae</taxon>
        <taxon>Ooceraea</taxon>
    </lineage>
</organism>
<reference evidence="5" key="3">
    <citation type="submission" date="2018-07" db="EMBL/GenBank/DDBJ databases">
        <authorList>
            <person name="Mckenzie S.K."/>
            <person name="Kronauer D.J.C."/>
        </authorList>
    </citation>
    <scope>NUCLEOTIDE SEQUENCE</scope>
    <source>
        <strain evidence="5">Clonal line C1</strain>
    </source>
</reference>
<evidence type="ECO:0000313" key="7">
    <source>
        <dbReference type="Proteomes" id="UP000279307"/>
    </source>
</evidence>
<evidence type="ECO:0000313" key="6">
    <source>
        <dbReference type="Proteomes" id="UP000053097"/>
    </source>
</evidence>
<protein>
    <submittedName>
        <fullName evidence="4">Histone H3-like centromeric protein cse-4</fullName>
    </submittedName>
</protein>
<dbReference type="OrthoDB" id="420022at2759"/>
<dbReference type="InterPro" id="IPR007125">
    <property type="entry name" value="H2A/H2B/H3"/>
</dbReference>
<gene>
    <name evidence="5" type="ORF">DMN91_010162</name>
    <name evidence="4" type="ORF">X777_10708</name>
</gene>
<dbReference type="SMART" id="SM00428">
    <property type="entry name" value="H3"/>
    <property type="match status" value="1"/>
</dbReference>
<reference evidence="5 7" key="2">
    <citation type="journal article" date="2018" name="Genome Res.">
        <title>The genomic architecture and molecular evolution of ant odorant receptors.</title>
        <authorList>
            <person name="McKenzie S.K."/>
            <person name="Kronauer D.J.C."/>
        </authorList>
    </citation>
    <scope>NUCLEOTIDE SEQUENCE [LARGE SCALE GENOMIC DNA]</scope>
    <source>
        <strain evidence="5">Clonal line C1</strain>
    </source>
</reference>
<reference evidence="4 6" key="1">
    <citation type="journal article" date="2014" name="Curr. Biol.">
        <title>The genome of the clonal raider ant Cerapachys biroi.</title>
        <authorList>
            <person name="Oxley P.R."/>
            <person name="Ji L."/>
            <person name="Fetter-Pruneda I."/>
            <person name="McKenzie S.K."/>
            <person name="Li C."/>
            <person name="Hu H."/>
            <person name="Zhang G."/>
            <person name="Kronauer D.J."/>
        </authorList>
    </citation>
    <scope>NUCLEOTIDE SEQUENCE [LARGE SCALE GENOMIC DNA]</scope>
</reference>
<dbReference type="Pfam" id="PF00125">
    <property type="entry name" value="Histone"/>
    <property type="match status" value="1"/>
</dbReference>
<dbReference type="GO" id="GO:0046982">
    <property type="term" value="F:protein heterodimerization activity"/>
    <property type="evidence" value="ECO:0007669"/>
    <property type="project" value="InterPro"/>
</dbReference>
<feature type="region of interest" description="Disordered" evidence="2">
    <location>
        <begin position="1"/>
        <end position="26"/>
    </location>
</feature>
<evidence type="ECO:0000313" key="4">
    <source>
        <dbReference type="EMBL" id="EZA50515.1"/>
    </source>
</evidence>
<dbReference type="GO" id="GO:0003677">
    <property type="term" value="F:DNA binding"/>
    <property type="evidence" value="ECO:0007669"/>
    <property type="project" value="InterPro"/>
</dbReference>
<dbReference type="GO" id="GO:0000786">
    <property type="term" value="C:nucleosome"/>
    <property type="evidence" value="ECO:0007669"/>
    <property type="project" value="InterPro"/>
</dbReference>
<dbReference type="SUPFAM" id="SSF47113">
    <property type="entry name" value="Histone-fold"/>
    <property type="match status" value="1"/>
</dbReference>
<dbReference type="EMBL" id="KK107455">
    <property type="protein sequence ID" value="EZA50515.1"/>
    <property type="molecule type" value="Genomic_DNA"/>
</dbReference>
<feature type="domain" description="Core Histone H2A/H2B/H3" evidence="3">
    <location>
        <begin position="37"/>
        <end position="126"/>
    </location>
</feature>
<dbReference type="AlphaFoldDB" id="A0A026W361"/>
<accession>A0A026W361</accession>
<dbReference type="PANTHER" id="PTHR45810">
    <property type="entry name" value="HISTONE H3.2"/>
    <property type="match status" value="1"/>
</dbReference>
<dbReference type="STRING" id="2015173.A0A026W361"/>
<evidence type="ECO:0000256" key="2">
    <source>
        <dbReference type="SAM" id="MobiDB-lite"/>
    </source>
</evidence>
<name>A0A026W361_OOCBI</name>